<sequence>MTGAHKKVGSNLPKCVSCDEFVAMSDICGLIHLDTKGAPYTWSNGRRIRGHIEMCLDRCLVNSTWLDVWNNTACCTLPRMEFDHNPLLLFFSKFSSTHLCPFRFQKAWIFCSEF</sequence>
<protein>
    <submittedName>
        <fullName evidence="1">Uncharacterized protein</fullName>
    </submittedName>
</protein>
<evidence type="ECO:0000313" key="2">
    <source>
        <dbReference type="Proteomes" id="UP001415857"/>
    </source>
</evidence>
<name>A0AAP0RKS3_LIQFO</name>
<accession>A0AAP0RKS3</accession>
<dbReference type="PANTHER" id="PTHR33710:SF77">
    <property type="entry name" value="DNASE I-LIKE SUPERFAMILY PROTEIN"/>
    <property type="match status" value="1"/>
</dbReference>
<reference evidence="1 2" key="1">
    <citation type="journal article" date="2024" name="Plant J.">
        <title>Genome sequences and population genomics reveal climatic adaptation and genomic divergence between two closely related sweetgum species.</title>
        <authorList>
            <person name="Xu W.Q."/>
            <person name="Ren C.Q."/>
            <person name="Zhang X.Y."/>
            <person name="Comes H.P."/>
            <person name="Liu X.H."/>
            <person name="Li Y.G."/>
            <person name="Kettle C.J."/>
            <person name="Jalonen R."/>
            <person name="Gaisberger H."/>
            <person name="Ma Y.Z."/>
            <person name="Qiu Y.X."/>
        </authorList>
    </citation>
    <scope>NUCLEOTIDE SEQUENCE [LARGE SCALE GENOMIC DNA]</scope>
    <source>
        <strain evidence="1">Hangzhou</strain>
    </source>
</reference>
<dbReference type="SUPFAM" id="SSF56219">
    <property type="entry name" value="DNase I-like"/>
    <property type="match status" value="1"/>
</dbReference>
<dbReference type="InterPro" id="IPR036691">
    <property type="entry name" value="Endo/exonu/phosph_ase_sf"/>
</dbReference>
<evidence type="ECO:0000313" key="1">
    <source>
        <dbReference type="EMBL" id="KAK9277876.1"/>
    </source>
</evidence>
<dbReference type="EMBL" id="JBBPBK010000009">
    <property type="protein sequence ID" value="KAK9277876.1"/>
    <property type="molecule type" value="Genomic_DNA"/>
</dbReference>
<comment type="caution">
    <text evidence="1">The sequence shown here is derived from an EMBL/GenBank/DDBJ whole genome shotgun (WGS) entry which is preliminary data.</text>
</comment>
<gene>
    <name evidence="1" type="ORF">L1049_027433</name>
</gene>
<proteinExistence type="predicted"/>
<dbReference type="PANTHER" id="PTHR33710">
    <property type="entry name" value="BNAC02G09200D PROTEIN"/>
    <property type="match status" value="1"/>
</dbReference>
<organism evidence="1 2">
    <name type="scientific">Liquidambar formosana</name>
    <name type="common">Formosan gum</name>
    <dbReference type="NCBI Taxonomy" id="63359"/>
    <lineage>
        <taxon>Eukaryota</taxon>
        <taxon>Viridiplantae</taxon>
        <taxon>Streptophyta</taxon>
        <taxon>Embryophyta</taxon>
        <taxon>Tracheophyta</taxon>
        <taxon>Spermatophyta</taxon>
        <taxon>Magnoliopsida</taxon>
        <taxon>eudicotyledons</taxon>
        <taxon>Gunneridae</taxon>
        <taxon>Pentapetalae</taxon>
        <taxon>Saxifragales</taxon>
        <taxon>Altingiaceae</taxon>
        <taxon>Liquidambar</taxon>
    </lineage>
</organism>
<dbReference type="Proteomes" id="UP001415857">
    <property type="component" value="Unassembled WGS sequence"/>
</dbReference>
<keyword evidence="2" id="KW-1185">Reference proteome</keyword>
<dbReference type="AlphaFoldDB" id="A0AAP0RKS3"/>
<dbReference type="Gene3D" id="3.60.10.10">
    <property type="entry name" value="Endonuclease/exonuclease/phosphatase"/>
    <property type="match status" value="1"/>
</dbReference>